<sequence length="121" mass="13038">MPPSAANKYDTGIPPASTDELTEGLTNLYDTGAPPATLEELADGATRKAMLDAEKTKLTDIEANAKDDQTGPEVRDLIVGITETERKIVLTEPQTGEFKVIAIHRNAAGNPEYDWDDVPEA</sequence>
<dbReference type="EMBL" id="BARW01024765">
    <property type="protein sequence ID" value="GAI95627.1"/>
    <property type="molecule type" value="Genomic_DNA"/>
</dbReference>
<organism evidence="2">
    <name type="scientific">marine sediment metagenome</name>
    <dbReference type="NCBI Taxonomy" id="412755"/>
    <lineage>
        <taxon>unclassified sequences</taxon>
        <taxon>metagenomes</taxon>
        <taxon>ecological metagenomes</taxon>
    </lineage>
</organism>
<reference evidence="2" key="1">
    <citation type="journal article" date="2014" name="Front. Microbiol.">
        <title>High frequency of phylogenetically diverse reductive dehalogenase-homologous genes in deep subseafloor sedimentary metagenomes.</title>
        <authorList>
            <person name="Kawai M."/>
            <person name="Futagami T."/>
            <person name="Toyoda A."/>
            <person name="Takaki Y."/>
            <person name="Nishi S."/>
            <person name="Hori S."/>
            <person name="Arai W."/>
            <person name="Tsubouchi T."/>
            <person name="Morono Y."/>
            <person name="Uchiyama I."/>
            <person name="Ito T."/>
            <person name="Fujiyama A."/>
            <person name="Inagaki F."/>
            <person name="Takami H."/>
        </authorList>
    </citation>
    <scope>NUCLEOTIDE SEQUENCE</scope>
    <source>
        <strain evidence="2">Expedition CK06-06</strain>
    </source>
</reference>
<name>X1SRC5_9ZZZZ</name>
<accession>X1SRC5</accession>
<evidence type="ECO:0000313" key="2">
    <source>
        <dbReference type="EMBL" id="GAI95627.1"/>
    </source>
</evidence>
<gene>
    <name evidence="2" type="ORF">S12H4_40754</name>
</gene>
<proteinExistence type="predicted"/>
<protein>
    <submittedName>
        <fullName evidence="2">Uncharacterized protein</fullName>
    </submittedName>
</protein>
<evidence type="ECO:0000256" key="1">
    <source>
        <dbReference type="SAM" id="MobiDB-lite"/>
    </source>
</evidence>
<dbReference type="AlphaFoldDB" id="X1SRC5"/>
<feature type="region of interest" description="Disordered" evidence="1">
    <location>
        <begin position="1"/>
        <end position="21"/>
    </location>
</feature>
<comment type="caution">
    <text evidence="2">The sequence shown here is derived from an EMBL/GenBank/DDBJ whole genome shotgun (WGS) entry which is preliminary data.</text>
</comment>